<evidence type="ECO:0000313" key="1">
    <source>
        <dbReference type="EMBL" id="PTX42154.1"/>
    </source>
</evidence>
<gene>
    <name evidence="1" type="ORF">C8P64_2571</name>
</gene>
<sequence>MKAFKPILLILICLTFYSFNSDRTFKILFIGNSLTYTNDLPGLVRKVALKKGMKIETEMLAYPNYALIDHWNEEKAQDLISNEKFDLVILQQGPSSQQFGREILIEYGKKFRELCEINNTETAYFMVWPSLEYYNTFDAVIKNHREAARINEALLLPVGEQWKEHFDTTDNFDYYSGDGFHPSEKGSEAAAEIIASELLKWKCN</sequence>
<protein>
    <submittedName>
        <fullName evidence="1">Lysophospholipase L1-like esterase</fullName>
    </submittedName>
</protein>
<dbReference type="Gene3D" id="3.40.50.1110">
    <property type="entry name" value="SGNH hydrolase"/>
    <property type="match status" value="1"/>
</dbReference>
<dbReference type="EMBL" id="QBKQ01000003">
    <property type="protein sequence ID" value="PTX42154.1"/>
    <property type="molecule type" value="Genomic_DNA"/>
</dbReference>
<organism evidence="1 2">
    <name type="scientific">Christiangramia gaetbulicola</name>
    <dbReference type="NCBI Taxonomy" id="703340"/>
    <lineage>
        <taxon>Bacteria</taxon>
        <taxon>Pseudomonadati</taxon>
        <taxon>Bacteroidota</taxon>
        <taxon>Flavobacteriia</taxon>
        <taxon>Flavobacteriales</taxon>
        <taxon>Flavobacteriaceae</taxon>
        <taxon>Christiangramia</taxon>
    </lineage>
</organism>
<dbReference type="AlphaFoldDB" id="A0A2T6AEA1"/>
<reference evidence="1 2" key="1">
    <citation type="submission" date="2018-04" db="EMBL/GenBank/DDBJ databases">
        <title>Genomic Encyclopedia of Archaeal and Bacterial Type Strains, Phase II (KMG-II): from individual species to whole genera.</title>
        <authorList>
            <person name="Goeker M."/>
        </authorList>
    </citation>
    <scope>NUCLEOTIDE SEQUENCE [LARGE SCALE GENOMIC DNA]</scope>
    <source>
        <strain evidence="1 2">DSM 23082</strain>
    </source>
</reference>
<keyword evidence="2" id="KW-1185">Reference proteome</keyword>
<dbReference type="Proteomes" id="UP000244174">
    <property type="component" value="Unassembled WGS sequence"/>
</dbReference>
<dbReference type="SUPFAM" id="SSF52266">
    <property type="entry name" value="SGNH hydrolase"/>
    <property type="match status" value="1"/>
</dbReference>
<dbReference type="OrthoDB" id="7443339at2"/>
<name>A0A2T6AEA1_9FLAO</name>
<proteinExistence type="predicted"/>
<dbReference type="GO" id="GO:0016788">
    <property type="term" value="F:hydrolase activity, acting on ester bonds"/>
    <property type="evidence" value="ECO:0007669"/>
    <property type="project" value="UniProtKB-ARBA"/>
</dbReference>
<evidence type="ECO:0000313" key="2">
    <source>
        <dbReference type="Proteomes" id="UP000244174"/>
    </source>
</evidence>
<dbReference type="CDD" id="cd00229">
    <property type="entry name" value="SGNH_hydrolase"/>
    <property type="match status" value="1"/>
</dbReference>
<accession>A0A2T6AEA1</accession>
<dbReference type="RefSeq" id="WP_108172457.1">
    <property type="nucleotide sequence ID" value="NZ_QBKQ01000003.1"/>
</dbReference>
<comment type="caution">
    <text evidence="1">The sequence shown here is derived from an EMBL/GenBank/DDBJ whole genome shotgun (WGS) entry which is preliminary data.</text>
</comment>
<dbReference type="InterPro" id="IPR036514">
    <property type="entry name" value="SGNH_hydro_sf"/>
</dbReference>